<gene>
    <name evidence="3" type="ORF">DFP90_10760</name>
</gene>
<dbReference type="Pfam" id="PF07221">
    <property type="entry name" value="GlcNAc_2-epim"/>
    <property type="match status" value="1"/>
</dbReference>
<dbReference type="InterPro" id="IPR012341">
    <property type="entry name" value="6hp_glycosidase-like_sf"/>
</dbReference>
<comment type="similarity">
    <text evidence="1">Belongs to the N-acylglucosamine 2-epimerase family.</text>
</comment>
<evidence type="ECO:0000256" key="2">
    <source>
        <dbReference type="ARBA" id="ARBA00023235"/>
    </source>
</evidence>
<name>A0A3D9HGE8_9PROT</name>
<dbReference type="EMBL" id="QRDW01000007">
    <property type="protein sequence ID" value="RED48557.1"/>
    <property type="molecule type" value="Genomic_DNA"/>
</dbReference>
<dbReference type="InterPro" id="IPR010819">
    <property type="entry name" value="AGE/CE"/>
</dbReference>
<accession>A0A3D9HGE8</accession>
<dbReference type="PANTHER" id="PTHR15108">
    <property type="entry name" value="N-ACYLGLUCOSAMINE-2-EPIMERASE"/>
    <property type="match status" value="1"/>
</dbReference>
<dbReference type="GO" id="GO:0016853">
    <property type="term" value="F:isomerase activity"/>
    <property type="evidence" value="ECO:0007669"/>
    <property type="project" value="UniProtKB-KW"/>
</dbReference>
<protein>
    <submittedName>
        <fullName evidence="3">Mannose-6-phosphate isomerase</fullName>
    </submittedName>
</protein>
<dbReference type="GO" id="GO:0005975">
    <property type="term" value="P:carbohydrate metabolic process"/>
    <property type="evidence" value="ECO:0007669"/>
    <property type="project" value="InterPro"/>
</dbReference>
<dbReference type="OrthoDB" id="9806359at2"/>
<dbReference type="RefSeq" id="WP_115937504.1">
    <property type="nucleotide sequence ID" value="NZ_QRDW01000007.1"/>
</dbReference>
<keyword evidence="4" id="KW-1185">Reference proteome</keyword>
<dbReference type="InterPro" id="IPR008928">
    <property type="entry name" value="6-hairpin_glycosidase_sf"/>
</dbReference>
<dbReference type="Gene3D" id="1.50.10.10">
    <property type="match status" value="1"/>
</dbReference>
<organism evidence="3 4">
    <name type="scientific">Aestuariispira insulae</name>
    <dbReference type="NCBI Taxonomy" id="1461337"/>
    <lineage>
        <taxon>Bacteria</taxon>
        <taxon>Pseudomonadati</taxon>
        <taxon>Pseudomonadota</taxon>
        <taxon>Alphaproteobacteria</taxon>
        <taxon>Rhodospirillales</taxon>
        <taxon>Kiloniellaceae</taxon>
        <taxon>Aestuariispira</taxon>
    </lineage>
</organism>
<proteinExistence type="inferred from homology"/>
<keyword evidence="2 3" id="KW-0413">Isomerase</keyword>
<evidence type="ECO:0000313" key="3">
    <source>
        <dbReference type="EMBL" id="RED48557.1"/>
    </source>
</evidence>
<dbReference type="AlphaFoldDB" id="A0A3D9HGE8"/>
<evidence type="ECO:0000256" key="1">
    <source>
        <dbReference type="ARBA" id="ARBA00008558"/>
    </source>
</evidence>
<dbReference type="Proteomes" id="UP000256845">
    <property type="component" value="Unassembled WGS sequence"/>
</dbReference>
<reference evidence="3 4" key="1">
    <citation type="submission" date="2018-07" db="EMBL/GenBank/DDBJ databases">
        <title>Genomic Encyclopedia of Type Strains, Phase III (KMG-III): the genomes of soil and plant-associated and newly described type strains.</title>
        <authorList>
            <person name="Whitman W."/>
        </authorList>
    </citation>
    <scope>NUCLEOTIDE SEQUENCE [LARGE SCALE GENOMIC DNA]</scope>
    <source>
        <strain evidence="3 4">CECT 8488</strain>
    </source>
</reference>
<sequence length="387" mass="44801">MQTASDHLRAHFHAFEEYIREGMLPLWRGYGWRDGIGCHERLDSDSLAPVQDFHRLMNLSRQLFVFSCAFKMWRNPVDAHHAKCLYETLTSKFWDETHGGWFFSIHADGSPKDRRKDLYGHAFLLFGLAHFNRVFEVEEAIELARKTDDLLQEKLKLDSGWFAFEASEDWQIQDRALRQNPHMHLLEAYLALEASDHDPRWRLRILTMAQLTVSQLMDAQTGLIREYFDENGAPCPERGDLVEPGHQFEWSWLIGEIARLAGPSGGLEEKRQAVFEWTERTGMDPQTGGIYNQLNITGAVQDKAMRLWPVTEYLKAVSTLPSLAPVQRQERLADGLAFLMDHYLQHDGRWHEHLAQDLTVTSDFIPASSMYHLMMAYLVLREAQSKA</sequence>
<comment type="caution">
    <text evidence="3">The sequence shown here is derived from an EMBL/GenBank/DDBJ whole genome shotgun (WGS) entry which is preliminary data.</text>
</comment>
<evidence type="ECO:0000313" key="4">
    <source>
        <dbReference type="Proteomes" id="UP000256845"/>
    </source>
</evidence>
<dbReference type="SUPFAM" id="SSF48208">
    <property type="entry name" value="Six-hairpin glycosidases"/>
    <property type="match status" value="1"/>
</dbReference>